<accession>A0ACC2VYJ9</accession>
<dbReference type="Proteomes" id="UP001230649">
    <property type="component" value="Unassembled WGS sequence"/>
</dbReference>
<keyword evidence="2" id="KW-1185">Reference proteome</keyword>
<comment type="caution">
    <text evidence="1">The sequence shown here is derived from an EMBL/GenBank/DDBJ whole genome shotgun (WGS) entry which is preliminary data.</text>
</comment>
<reference evidence="1" key="1">
    <citation type="submission" date="2023-04" db="EMBL/GenBank/DDBJ databases">
        <title>Draft Genome sequencing of Naganishia species isolated from polar environments using Oxford Nanopore Technology.</title>
        <authorList>
            <person name="Leo P."/>
            <person name="Venkateswaran K."/>
        </authorList>
    </citation>
    <scope>NUCLEOTIDE SEQUENCE</scope>
    <source>
        <strain evidence="1">MNA-CCFEE 5262</strain>
    </source>
</reference>
<evidence type="ECO:0000313" key="2">
    <source>
        <dbReference type="Proteomes" id="UP001230649"/>
    </source>
</evidence>
<gene>
    <name evidence="1" type="ORF">QFC20_004543</name>
</gene>
<protein>
    <submittedName>
        <fullName evidence="1">Uncharacterized protein</fullName>
    </submittedName>
</protein>
<evidence type="ECO:0000313" key="1">
    <source>
        <dbReference type="EMBL" id="KAJ9104407.1"/>
    </source>
</evidence>
<organism evidence="1 2">
    <name type="scientific">Naganishia adeliensis</name>
    <dbReference type="NCBI Taxonomy" id="92952"/>
    <lineage>
        <taxon>Eukaryota</taxon>
        <taxon>Fungi</taxon>
        <taxon>Dikarya</taxon>
        <taxon>Basidiomycota</taxon>
        <taxon>Agaricomycotina</taxon>
        <taxon>Tremellomycetes</taxon>
        <taxon>Filobasidiales</taxon>
        <taxon>Filobasidiaceae</taxon>
        <taxon>Naganishia</taxon>
    </lineage>
</organism>
<name>A0ACC2VYJ9_9TREE</name>
<sequence length="448" mass="48485">MTRTTHHAHPTPAFPVFCMAFTDDESLLLGGGGGASRTGIVNKLKLYAVDREGKKFQDLKEHVFEKGADSPNTLAVDLSRKHVIVGVNEPESSIQASSAEGNKHCRVLDYSGEEFQQVKATQTIKEPWSDNYPYQKHTVLNASNSLLAVAATNYDGTFSAVTVLTYPELEVIEQDVARNKGGSGGEVVDLDWSANGAWVSGVHLLRGRFAEGLRQFAITTPKGIDLYSVSLPLSSDEKETSSSPPTLMFRQTILPPSLDINPVVFRSARFARTNPFAAPDDQPPVTLHCILNTLPLPKTRSKKRTPSVPEKSFACNLVLVRPKPSPAPGDTVTSKREEPKSSGEAEHELGKWDVVARRDVGNRPVTVLQVSADGKLLAYASSDLSIGILDARTLTPLLKILHAHSFPTTALAFNPSGTLLASSSADNTVRLIVVPASFGSSLYIQYKT</sequence>
<dbReference type="EMBL" id="JASBWS010000053">
    <property type="protein sequence ID" value="KAJ9104407.1"/>
    <property type="molecule type" value="Genomic_DNA"/>
</dbReference>
<proteinExistence type="predicted"/>